<evidence type="ECO:0000313" key="1">
    <source>
        <dbReference type="EMBL" id="MDP9968831.1"/>
    </source>
</evidence>
<accession>A0AAW8E802</accession>
<proteinExistence type="predicted"/>
<comment type="caution">
    <text evidence="1">The sequence shown here is derived from an EMBL/GenBank/DDBJ whole genome shotgun (WGS) entry which is preliminary data.</text>
</comment>
<evidence type="ECO:0000313" key="2">
    <source>
        <dbReference type="Proteomes" id="UP001224845"/>
    </source>
</evidence>
<sequence>MDHETLLAHLIEALGAITAPRFYETERGFQGALLAELHKAIPHHLLPEGAVIEQEYQKRLYGHGLTIRPDIIIHEPFDEARHDSRKDGNIAVIELKRDASQEGAVGDFESLIKMMEVLAYPMAIFINIASETTHVALVPEDWKGHITCLAVSLHDGKPQVISAALGMPAARVS</sequence>
<dbReference type="AlphaFoldDB" id="A0AAW8E802"/>
<organism evidence="1 2">
    <name type="scientific">Variovorax paradoxus</name>
    <dbReference type="NCBI Taxonomy" id="34073"/>
    <lineage>
        <taxon>Bacteria</taxon>
        <taxon>Pseudomonadati</taxon>
        <taxon>Pseudomonadota</taxon>
        <taxon>Betaproteobacteria</taxon>
        <taxon>Burkholderiales</taxon>
        <taxon>Comamonadaceae</taxon>
        <taxon>Variovorax</taxon>
    </lineage>
</organism>
<gene>
    <name evidence="1" type="ORF">J2W39_000054</name>
</gene>
<name>A0AAW8E802_VARPD</name>
<dbReference type="EMBL" id="JAUSRV010000001">
    <property type="protein sequence ID" value="MDP9968831.1"/>
    <property type="molecule type" value="Genomic_DNA"/>
</dbReference>
<dbReference type="Proteomes" id="UP001224845">
    <property type="component" value="Unassembled WGS sequence"/>
</dbReference>
<dbReference type="RefSeq" id="WP_307591407.1">
    <property type="nucleotide sequence ID" value="NZ_JAUSRV010000001.1"/>
</dbReference>
<protein>
    <recommendedName>
        <fullName evidence="3">Type I restriction enzyme R protein N-terminal domain-containing protein</fullName>
    </recommendedName>
</protein>
<reference evidence="1" key="1">
    <citation type="submission" date="2023-07" db="EMBL/GenBank/DDBJ databases">
        <title>Sorghum-associated microbial communities from plants grown in Nebraska, USA.</title>
        <authorList>
            <person name="Schachtman D."/>
        </authorList>
    </citation>
    <scope>NUCLEOTIDE SEQUENCE</scope>
    <source>
        <strain evidence="1">DS3315</strain>
    </source>
</reference>
<evidence type="ECO:0008006" key="3">
    <source>
        <dbReference type="Google" id="ProtNLM"/>
    </source>
</evidence>